<feature type="transmembrane region" description="Helical" evidence="1">
    <location>
        <begin position="150"/>
        <end position="171"/>
    </location>
</feature>
<feature type="transmembrane region" description="Helical" evidence="1">
    <location>
        <begin position="28"/>
        <end position="47"/>
    </location>
</feature>
<gene>
    <name evidence="3" type="ORF">E4O86_18525</name>
</gene>
<feature type="transmembrane region" description="Helical" evidence="1">
    <location>
        <begin position="84"/>
        <end position="104"/>
    </location>
</feature>
<reference evidence="3" key="1">
    <citation type="submission" date="2019-03" db="EMBL/GenBank/DDBJ databases">
        <title>Afifella sp. nov., isolated from activated sludge.</title>
        <authorList>
            <person name="Li Q."/>
            <person name="Liu Y."/>
        </authorList>
    </citation>
    <scope>NUCLEOTIDE SEQUENCE</scope>
    <source>
        <strain evidence="3">L72</strain>
    </source>
</reference>
<keyword evidence="1" id="KW-1133">Transmembrane helix</keyword>
<dbReference type="EMBL" id="SPKJ01000090">
    <property type="protein sequence ID" value="MYZ49704.1"/>
    <property type="molecule type" value="Genomic_DNA"/>
</dbReference>
<comment type="caution">
    <text evidence="3">The sequence shown here is derived from an EMBL/GenBank/DDBJ whole genome shotgun (WGS) entry which is preliminary data.</text>
</comment>
<evidence type="ECO:0000313" key="4">
    <source>
        <dbReference type="Proteomes" id="UP000773614"/>
    </source>
</evidence>
<dbReference type="InterPro" id="IPR012429">
    <property type="entry name" value="HGSNAT_cat"/>
</dbReference>
<feature type="transmembrane region" description="Helical" evidence="1">
    <location>
        <begin position="111"/>
        <end position="130"/>
    </location>
</feature>
<sequence length="291" mass="31158">MVVYHFSWDLSFFGLIGVDVGSALGWRIFARLIAGAFLFLVGVSLVLASRRGIRWRPFLRRLAILVAAAAAITVATWFVFPESFVFFGILHEIALASVLGLAFLRAPLPLVAAAAVLAALAPSFLAAPVFDHPALLWLGLYTVPPVSNDYVPVFPWFAIVLAGILAARLAAARLPAPAHVAAPARALAWLGRNSLAIYLVHQPILFGALYGLQALGAIAPPAERSFVESCVPACVATAREEVLCRAACGCVLREAKAEGIWESLQAGALSEDERGIYDRLARQCFSGPEVR</sequence>
<evidence type="ECO:0000256" key="1">
    <source>
        <dbReference type="SAM" id="Phobius"/>
    </source>
</evidence>
<evidence type="ECO:0000259" key="2">
    <source>
        <dbReference type="Pfam" id="PF07786"/>
    </source>
</evidence>
<feature type="domain" description="Heparan-alpha-glucosaminide N-acetyltransferase catalytic" evidence="2">
    <location>
        <begin position="1"/>
        <end position="203"/>
    </location>
</feature>
<dbReference type="OrthoDB" id="9807591at2"/>
<proteinExistence type="predicted"/>
<dbReference type="Proteomes" id="UP000773614">
    <property type="component" value="Unassembled WGS sequence"/>
</dbReference>
<keyword evidence="1" id="KW-0472">Membrane</keyword>
<keyword evidence="1" id="KW-0812">Transmembrane</keyword>
<dbReference type="AlphaFoldDB" id="A0A964T792"/>
<dbReference type="Pfam" id="PF07786">
    <property type="entry name" value="HGSNAT_cat"/>
    <property type="match status" value="1"/>
</dbReference>
<name>A0A964T792_9HYPH</name>
<protein>
    <submittedName>
        <fullName evidence="3">DUF1624 domain-containing protein</fullName>
    </submittedName>
</protein>
<evidence type="ECO:0000313" key="3">
    <source>
        <dbReference type="EMBL" id="MYZ49704.1"/>
    </source>
</evidence>
<feature type="transmembrane region" description="Helical" evidence="1">
    <location>
        <begin position="59"/>
        <end position="78"/>
    </location>
</feature>
<organism evidence="3 4">
    <name type="scientific">Propylenella binzhouense</name>
    <dbReference type="NCBI Taxonomy" id="2555902"/>
    <lineage>
        <taxon>Bacteria</taxon>
        <taxon>Pseudomonadati</taxon>
        <taxon>Pseudomonadota</taxon>
        <taxon>Alphaproteobacteria</taxon>
        <taxon>Hyphomicrobiales</taxon>
        <taxon>Propylenellaceae</taxon>
        <taxon>Propylenella</taxon>
    </lineage>
</organism>
<keyword evidence="4" id="KW-1185">Reference proteome</keyword>
<accession>A0A964T792</accession>